<feature type="transmembrane region" description="Helical" evidence="1">
    <location>
        <begin position="12"/>
        <end position="33"/>
    </location>
</feature>
<gene>
    <name evidence="2" type="ORF">SAMN05661086_01642</name>
</gene>
<organism evidence="2 3">
    <name type="scientific">Anaeromicropila populeti</name>
    <dbReference type="NCBI Taxonomy" id="37658"/>
    <lineage>
        <taxon>Bacteria</taxon>
        <taxon>Bacillati</taxon>
        <taxon>Bacillota</taxon>
        <taxon>Clostridia</taxon>
        <taxon>Lachnospirales</taxon>
        <taxon>Lachnospiraceae</taxon>
        <taxon>Anaeromicropila</taxon>
    </lineage>
</organism>
<evidence type="ECO:0000256" key="1">
    <source>
        <dbReference type="SAM" id="Phobius"/>
    </source>
</evidence>
<keyword evidence="1" id="KW-1133">Transmembrane helix</keyword>
<name>A0A1I6JFT1_9FIRM</name>
<sequence length="175" mass="19485">MEIKKKLKEKDGSTVIDVAILFFVGMLLFSAAFEYIRVQIIAYNIKESFENAVRTVAIENYNEIYAGLREGKEIGGQYEGGAEGGGDSTEEPEWVAINDYGNVSDELAELLGREDLETGAECYIRDIETKVQDATDSSEYKVTGNLVVIVPIHLIGIPAQAKVPIQVEYVYKKMY</sequence>
<accession>A0A1I6JFT1</accession>
<dbReference type="OrthoDB" id="9799526at2"/>
<proteinExistence type="predicted"/>
<dbReference type="AlphaFoldDB" id="A0A1I6JFT1"/>
<dbReference type="STRING" id="37658.SAMN05661086_01642"/>
<evidence type="ECO:0000313" key="3">
    <source>
        <dbReference type="Proteomes" id="UP000199659"/>
    </source>
</evidence>
<keyword evidence="3" id="KW-1185">Reference proteome</keyword>
<dbReference type="EMBL" id="FOYZ01000005">
    <property type="protein sequence ID" value="SFR77744.1"/>
    <property type="molecule type" value="Genomic_DNA"/>
</dbReference>
<evidence type="ECO:0000313" key="2">
    <source>
        <dbReference type="EMBL" id="SFR77744.1"/>
    </source>
</evidence>
<keyword evidence="1" id="KW-0472">Membrane</keyword>
<dbReference type="RefSeq" id="WP_092560199.1">
    <property type="nucleotide sequence ID" value="NZ_FOYZ01000005.1"/>
</dbReference>
<reference evidence="2 3" key="1">
    <citation type="submission" date="2016-10" db="EMBL/GenBank/DDBJ databases">
        <authorList>
            <person name="de Groot N.N."/>
        </authorList>
    </citation>
    <scope>NUCLEOTIDE SEQUENCE [LARGE SCALE GENOMIC DNA]</scope>
    <source>
        <strain evidence="2 3">743A</strain>
    </source>
</reference>
<protein>
    <submittedName>
        <fullName evidence="2">Uncharacterized protein</fullName>
    </submittedName>
</protein>
<dbReference type="Proteomes" id="UP000199659">
    <property type="component" value="Unassembled WGS sequence"/>
</dbReference>
<keyword evidence="1" id="KW-0812">Transmembrane</keyword>